<keyword evidence="1" id="KW-0732">Signal</keyword>
<dbReference type="EMBL" id="GGFJ01012294">
    <property type="protein sequence ID" value="MBW61435.1"/>
    <property type="molecule type" value="Transcribed_RNA"/>
</dbReference>
<feature type="chain" id="PRO_5014824488" evidence="1">
    <location>
        <begin position="20"/>
        <end position="109"/>
    </location>
</feature>
<reference evidence="2" key="1">
    <citation type="submission" date="2018-01" db="EMBL/GenBank/DDBJ databases">
        <title>An insight into the sialome of Amazonian anophelines.</title>
        <authorList>
            <person name="Ribeiro J.M."/>
            <person name="Scarpassa V."/>
            <person name="Calvo E."/>
        </authorList>
    </citation>
    <scope>NUCLEOTIDE SEQUENCE</scope>
    <source>
        <tissue evidence="2">Salivary glands</tissue>
    </source>
</reference>
<organism evidence="2">
    <name type="scientific">Anopheles marajoara</name>
    <dbReference type="NCBI Taxonomy" id="58244"/>
    <lineage>
        <taxon>Eukaryota</taxon>
        <taxon>Metazoa</taxon>
        <taxon>Ecdysozoa</taxon>
        <taxon>Arthropoda</taxon>
        <taxon>Hexapoda</taxon>
        <taxon>Insecta</taxon>
        <taxon>Pterygota</taxon>
        <taxon>Neoptera</taxon>
        <taxon>Endopterygota</taxon>
        <taxon>Diptera</taxon>
        <taxon>Nematocera</taxon>
        <taxon>Culicoidea</taxon>
        <taxon>Culicidae</taxon>
        <taxon>Anophelinae</taxon>
        <taxon>Anopheles</taxon>
    </lineage>
</organism>
<evidence type="ECO:0000256" key="1">
    <source>
        <dbReference type="SAM" id="SignalP"/>
    </source>
</evidence>
<dbReference type="AlphaFoldDB" id="A0A2M4C871"/>
<feature type="signal peptide" evidence="1">
    <location>
        <begin position="1"/>
        <end position="19"/>
    </location>
</feature>
<protein>
    <submittedName>
        <fullName evidence="2">Putative secreted protein</fullName>
    </submittedName>
</protein>
<accession>A0A2M4C871</accession>
<proteinExistence type="predicted"/>
<sequence length="109" mass="11955">MRWVLWTSTRILCSTSGSATCLQSATAHPHRILKRPLRLVSQPAPPPLSPSPWICIVFASEQLSVLSPPGGRYSCPVPSGVQEPNVRDGREHTEPRVRWLCVVPVGHGL</sequence>
<name>A0A2M4C871_9DIPT</name>
<evidence type="ECO:0000313" key="2">
    <source>
        <dbReference type="EMBL" id="MBW61435.1"/>
    </source>
</evidence>